<dbReference type="PROSITE" id="PS50805">
    <property type="entry name" value="KRAB"/>
    <property type="match status" value="1"/>
</dbReference>
<feature type="domain" description="C2H2-type" evidence="15">
    <location>
        <begin position="846"/>
        <end position="873"/>
    </location>
</feature>
<dbReference type="GO" id="GO:0000977">
    <property type="term" value="F:RNA polymerase II transcription regulatory region sequence-specific DNA binding"/>
    <property type="evidence" value="ECO:0007669"/>
    <property type="project" value="TreeGrafter"/>
</dbReference>
<feature type="domain" description="C2H2-type" evidence="15">
    <location>
        <begin position="538"/>
        <end position="565"/>
    </location>
</feature>
<feature type="domain" description="C2H2-type" evidence="15">
    <location>
        <begin position="594"/>
        <end position="621"/>
    </location>
</feature>
<reference evidence="17 18" key="1">
    <citation type="submission" date="2018-10" db="EMBL/GenBank/DDBJ databases">
        <title>Improved assembly of the deer mouse Peromyscus maniculatus genome.</title>
        <authorList>
            <person name="Lassance J.-M."/>
            <person name="Hoekstra H.E."/>
        </authorList>
    </citation>
    <scope>NUCLEOTIDE SEQUENCE [LARGE SCALE GENOMIC DNA]</scope>
</reference>
<keyword evidence="4" id="KW-0479">Metal-binding</keyword>
<evidence type="ECO:0000256" key="11">
    <source>
        <dbReference type="ARBA" id="ARBA00023242"/>
    </source>
</evidence>
<feature type="region of interest" description="Disordered" evidence="14">
    <location>
        <begin position="294"/>
        <end position="317"/>
    </location>
</feature>
<dbReference type="InterPro" id="IPR036236">
    <property type="entry name" value="Znf_C2H2_sf"/>
</dbReference>
<evidence type="ECO:0000256" key="6">
    <source>
        <dbReference type="ARBA" id="ARBA00022771"/>
    </source>
</evidence>
<dbReference type="Gene3D" id="6.10.140.140">
    <property type="match status" value="1"/>
</dbReference>
<proteinExistence type="inferred from homology"/>
<evidence type="ECO:0000256" key="12">
    <source>
        <dbReference type="ARBA" id="ARBA00067549"/>
    </source>
</evidence>
<keyword evidence="8" id="KW-0805">Transcription regulation</keyword>
<feature type="domain" description="C2H2-type" evidence="15">
    <location>
        <begin position="706"/>
        <end position="733"/>
    </location>
</feature>
<accession>A0A8C8UQ52</accession>
<evidence type="ECO:0000313" key="17">
    <source>
        <dbReference type="Ensembl" id="ENSPEMP00000034888.1"/>
    </source>
</evidence>
<evidence type="ECO:0000256" key="8">
    <source>
        <dbReference type="ARBA" id="ARBA00023015"/>
    </source>
</evidence>
<keyword evidence="7" id="KW-0862">Zinc</keyword>
<keyword evidence="11" id="KW-0539">Nucleus</keyword>
<evidence type="ECO:0000313" key="18">
    <source>
        <dbReference type="Proteomes" id="UP000694547"/>
    </source>
</evidence>
<feature type="domain" description="C2H2-type" evidence="15">
    <location>
        <begin position="510"/>
        <end position="537"/>
    </location>
</feature>
<dbReference type="FunFam" id="3.30.160.60:FF:000512">
    <property type="entry name" value="zinc finger protein 197 isoform X1"/>
    <property type="match status" value="1"/>
</dbReference>
<dbReference type="Pfam" id="PF00096">
    <property type="entry name" value="zf-C2H2"/>
    <property type="match status" value="12"/>
</dbReference>
<feature type="domain" description="C2H2-type" evidence="15">
    <location>
        <begin position="566"/>
        <end position="593"/>
    </location>
</feature>
<keyword evidence="6 13" id="KW-0863">Zinc-finger</keyword>
<dbReference type="FunFam" id="3.30.160.60:FF:001049">
    <property type="entry name" value="zinc finger protein 319"/>
    <property type="match status" value="1"/>
</dbReference>
<dbReference type="Ensembl" id="ENSPEMT00000036650.1">
    <property type="protein sequence ID" value="ENSPEMP00000034888.1"/>
    <property type="gene ID" value="ENSPEMG00000008510.2"/>
</dbReference>
<protein>
    <recommendedName>
        <fullName evidence="12">Zinc finger protein 112</fullName>
    </recommendedName>
</protein>
<feature type="domain" description="C2H2-type" evidence="15">
    <location>
        <begin position="818"/>
        <end position="845"/>
    </location>
</feature>
<dbReference type="GeneTree" id="ENSGT00940000162215"/>
<feature type="domain" description="C2H2-type" evidence="15">
    <location>
        <begin position="790"/>
        <end position="817"/>
    </location>
</feature>
<evidence type="ECO:0000256" key="4">
    <source>
        <dbReference type="ARBA" id="ARBA00022723"/>
    </source>
</evidence>
<dbReference type="SMART" id="SM00355">
    <property type="entry name" value="ZnF_C2H2"/>
    <property type="match status" value="13"/>
</dbReference>
<keyword evidence="18" id="KW-1185">Reference proteome</keyword>
<feature type="domain" description="KRAB" evidence="16">
    <location>
        <begin position="6"/>
        <end position="77"/>
    </location>
</feature>
<dbReference type="FunFam" id="3.30.160.60:FF:000624">
    <property type="entry name" value="zinc finger protein 697"/>
    <property type="match status" value="1"/>
</dbReference>
<organism evidence="17 18">
    <name type="scientific">Peromyscus maniculatus bairdii</name>
    <name type="common">Prairie deer mouse</name>
    <dbReference type="NCBI Taxonomy" id="230844"/>
    <lineage>
        <taxon>Eukaryota</taxon>
        <taxon>Metazoa</taxon>
        <taxon>Chordata</taxon>
        <taxon>Craniata</taxon>
        <taxon>Vertebrata</taxon>
        <taxon>Euteleostomi</taxon>
        <taxon>Mammalia</taxon>
        <taxon>Eutheria</taxon>
        <taxon>Euarchontoglires</taxon>
        <taxon>Glires</taxon>
        <taxon>Rodentia</taxon>
        <taxon>Myomorpha</taxon>
        <taxon>Muroidea</taxon>
        <taxon>Cricetidae</taxon>
        <taxon>Neotominae</taxon>
        <taxon>Peromyscus</taxon>
    </lineage>
</organism>
<name>A0A8C8UQ52_PERMB</name>
<dbReference type="GO" id="GO:0005634">
    <property type="term" value="C:nucleus"/>
    <property type="evidence" value="ECO:0007669"/>
    <property type="project" value="UniProtKB-SubCell"/>
</dbReference>
<dbReference type="FunFam" id="3.30.160.60:FF:000663">
    <property type="entry name" value="Zinc finger protein 45"/>
    <property type="match status" value="5"/>
</dbReference>
<feature type="region of interest" description="Disordered" evidence="14">
    <location>
        <begin position="483"/>
        <end position="503"/>
    </location>
</feature>
<evidence type="ECO:0000256" key="5">
    <source>
        <dbReference type="ARBA" id="ARBA00022737"/>
    </source>
</evidence>
<dbReference type="FunFam" id="3.30.160.60:FF:000274">
    <property type="entry name" value="zinc finger protein 16"/>
    <property type="match status" value="1"/>
</dbReference>
<feature type="region of interest" description="Disordered" evidence="14">
    <location>
        <begin position="249"/>
        <end position="275"/>
    </location>
</feature>
<dbReference type="SUPFAM" id="SSF109640">
    <property type="entry name" value="KRAB domain (Kruppel-associated box)"/>
    <property type="match status" value="1"/>
</dbReference>
<dbReference type="Gene3D" id="3.30.160.60">
    <property type="entry name" value="Classic Zinc Finger"/>
    <property type="match status" value="13"/>
</dbReference>
<dbReference type="FunFam" id="3.30.160.60:FF:001498">
    <property type="entry name" value="Zinc finger protein 404"/>
    <property type="match status" value="1"/>
</dbReference>
<evidence type="ECO:0000256" key="7">
    <source>
        <dbReference type="ARBA" id="ARBA00022833"/>
    </source>
</evidence>
<keyword evidence="9" id="KW-0238">DNA-binding</keyword>
<dbReference type="InterPro" id="IPR036051">
    <property type="entry name" value="KRAB_dom_sf"/>
</dbReference>
<evidence type="ECO:0000256" key="14">
    <source>
        <dbReference type="SAM" id="MobiDB-lite"/>
    </source>
</evidence>
<evidence type="ECO:0000256" key="10">
    <source>
        <dbReference type="ARBA" id="ARBA00023163"/>
    </source>
</evidence>
<dbReference type="AlphaFoldDB" id="A0A8C8UQ52"/>
<dbReference type="FunFam" id="3.30.160.60:FF:002357">
    <property type="entry name" value="Zinc finger protein 782"/>
    <property type="match status" value="3"/>
</dbReference>
<keyword evidence="10" id="KW-0804">Transcription</keyword>
<comment type="subcellular location">
    <subcellularLocation>
        <location evidence="2">Nucleus</location>
    </subcellularLocation>
</comment>
<evidence type="ECO:0000256" key="13">
    <source>
        <dbReference type="PROSITE-ProRule" id="PRU00042"/>
    </source>
</evidence>
<dbReference type="PANTHER" id="PTHR24379">
    <property type="entry name" value="KRAB AND ZINC FINGER DOMAIN-CONTAINING"/>
    <property type="match status" value="1"/>
</dbReference>
<feature type="domain" description="C2H2-type" evidence="15">
    <location>
        <begin position="650"/>
        <end position="677"/>
    </location>
</feature>
<dbReference type="Proteomes" id="UP000694547">
    <property type="component" value="Chromosome 1"/>
</dbReference>
<feature type="domain" description="C2H2-type" evidence="15">
    <location>
        <begin position="734"/>
        <end position="761"/>
    </location>
</feature>
<reference evidence="17" key="3">
    <citation type="submission" date="2025-09" db="UniProtKB">
        <authorList>
            <consortium name="Ensembl"/>
        </authorList>
    </citation>
    <scope>IDENTIFICATION</scope>
</reference>
<evidence type="ECO:0000256" key="1">
    <source>
        <dbReference type="ARBA" id="ARBA00003767"/>
    </source>
</evidence>
<sequence length="901" mass="100311">MTRETVTFRDVAVVFSEEELGLLDAAQKQLYRDVMLENFRTLLSVAHQPFKPDLIAQLEKEEKLCMEETQGGGYSGGDAEDVEFNPLCPTELSSCQTCVLPGVQDSLRRCPGRNTESRNQGDPPCSVCAGIPVQISEDGNYVLPPVDGDSCMKNQEFPCQQSWRDSCLSGSCNCQWKGQQTSVRNHFCRCDSVGWLSHHGDSEGVHRKGTSCSFHGYREETTKALSLKQDLIKLRPEPCPCTESGRAWGRGDGSDHSSHPHQQLHSRGKPCTCSPRGEGCPDRSALRVHPSVEAGDAGAAERAPLRSPPGACTEPRLSQCSENVHHGAPLNTRGCAHPGDTSQKGSAPEEAFDCCLHCNSNLRAHIREEPNKHEKTGNVSNQSLYLQVNQKIHAEEKLYPGVDSREDFTHCSDFNTQHRVHVEETLGNSECGKHFSPPPPFQDFPAVDPREEAHKHTCTTSFPQNLCTHSHQQLHIGEKPFYKEGGNGRNWSPSPRGHQKRKIHTGEKPYKCGECGKGFSRNSYLQGHQRVHTGEKPYKCGECGKGFSRSSHLQGHQRVHTGEKPYKCGECGKGFSRNSYLQGHQRVHTGEKPYTCGECGKGFSRSSHLQGHQRVHTGEKPYTCGECGKGFSWSFNLQIHQRVHTGEKPYKCGECGKGFSKASTLLAHERVHTGEKPYQCELCGKAFSQKSYLQSHQSVHSGERPHICGVCGKGFSQRAHLQGHQRIHTRVKPYKCEACGKGFSQISRLEAHRRVHVGGKPYKCEMCTKAFNEPSRLQAHQRSHTGGRPYRCEQCGKGFGGCSSLQAHHRVHTGEKPYKCEVCGKAFSQRSNLQAHQRVHTGEKPYTCDACGKGFRWSSGLLIHQRVHSSEKFCRREECRSRHPSENLHRNQGLATAALFC</sequence>
<dbReference type="SUPFAM" id="SSF57667">
    <property type="entry name" value="beta-beta-alpha zinc fingers"/>
    <property type="match status" value="7"/>
</dbReference>
<comment type="function">
    <text evidence="1">May be involved in transcriptional regulation.</text>
</comment>
<keyword evidence="5" id="KW-0677">Repeat</keyword>
<feature type="domain" description="C2H2-type" evidence="15">
    <location>
        <begin position="622"/>
        <end position="649"/>
    </location>
</feature>
<evidence type="ECO:0000256" key="3">
    <source>
        <dbReference type="ARBA" id="ARBA00006991"/>
    </source>
</evidence>
<feature type="domain" description="C2H2-type" evidence="15">
    <location>
        <begin position="678"/>
        <end position="705"/>
    </location>
</feature>
<feature type="domain" description="C2H2-type" evidence="15">
    <location>
        <begin position="762"/>
        <end position="789"/>
    </location>
</feature>
<dbReference type="SMART" id="SM00349">
    <property type="entry name" value="KRAB"/>
    <property type="match status" value="1"/>
</dbReference>
<evidence type="ECO:0000259" key="15">
    <source>
        <dbReference type="PROSITE" id="PS50157"/>
    </source>
</evidence>
<dbReference type="CDD" id="cd07765">
    <property type="entry name" value="KRAB_A-box"/>
    <property type="match status" value="1"/>
</dbReference>
<dbReference type="Pfam" id="PF01352">
    <property type="entry name" value="KRAB"/>
    <property type="match status" value="1"/>
</dbReference>
<dbReference type="GO" id="GO:0008270">
    <property type="term" value="F:zinc ion binding"/>
    <property type="evidence" value="ECO:0007669"/>
    <property type="project" value="UniProtKB-KW"/>
</dbReference>
<dbReference type="InterPro" id="IPR001909">
    <property type="entry name" value="KRAB"/>
</dbReference>
<comment type="similarity">
    <text evidence="3">Belongs to the krueppel C2H2-type zinc-finger protein family.</text>
</comment>
<evidence type="ECO:0000259" key="16">
    <source>
        <dbReference type="PROSITE" id="PS50805"/>
    </source>
</evidence>
<reference evidence="17" key="2">
    <citation type="submission" date="2025-08" db="UniProtKB">
        <authorList>
            <consortium name="Ensembl"/>
        </authorList>
    </citation>
    <scope>IDENTIFICATION</scope>
</reference>
<dbReference type="GO" id="GO:0000981">
    <property type="term" value="F:DNA-binding transcription factor activity, RNA polymerase II-specific"/>
    <property type="evidence" value="ECO:0007669"/>
    <property type="project" value="TreeGrafter"/>
</dbReference>
<dbReference type="InterPro" id="IPR013087">
    <property type="entry name" value="Znf_C2H2_type"/>
</dbReference>
<dbReference type="PANTHER" id="PTHR24379:SF132">
    <property type="entry name" value="ZINC FINGER PROTEIN 214"/>
    <property type="match status" value="1"/>
</dbReference>
<dbReference type="PROSITE" id="PS00028">
    <property type="entry name" value="ZINC_FINGER_C2H2_1"/>
    <property type="match status" value="13"/>
</dbReference>
<evidence type="ECO:0000256" key="9">
    <source>
        <dbReference type="ARBA" id="ARBA00023125"/>
    </source>
</evidence>
<dbReference type="PROSITE" id="PS50157">
    <property type="entry name" value="ZINC_FINGER_C2H2_2"/>
    <property type="match status" value="13"/>
</dbReference>
<evidence type="ECO:0000256" key="2">
    <source>
        <dbReference type="ARBA" id="ARBA00004123"/>
    </source>
</evidence>